<dbReference type="GO" id="GO:0007204">
    <property type="term" value="P:positive regulation of cytosolic calcium ion concentration"/>
    <property type="evidence" value="ECO:0007669"/>
    <property type="project" value="TreeGrafter"/>
</dbReference>
<gene>
    <name evidence="12" type="primary">LTB4R</name>
    <name evidence="12" type="ORF">AMEX_G12363</name>
</gene>
<feature type="transmembrane region" description="Helical" evidence="10">
    <location>
        <begin position="236"/>
        <end position="255"/>
    </location>
</feature>
<keyword evidence="3 10" id="KW-0812">Transmembrane</keyword>
<dbReference type="AlphaFoldDB" id="A0A8T2LN65"/>
<feature type="transmembrane region" description="Helical" evidence="10">
    <location>
        <begin position="146"/>
        <end position="166"/>
    </location>
</feature>
<proteinExistence type="predicted"/>
<feature type="domain" description="G-protein coupled receptors family 1 profile" evidence="11">
    <location>
        <begin position="44"/>
        <end position="302"/>
    </location>
</feature>
<comment type="caution">
    <text evidence="12">The sequence shown here is derived from an EMBL/GenBank/DDBJ whole genome shotgun (WGS) entry which is preliminary data.</text>
</comment>
<dbReference type="InterPro" id="IPR017452">
    <property type="entry name" value="GPCR_Rhodpsn_7TM"/>
</dbReference>
<keyword evidence="9" id="KW-0807">Transducer</keyword>
<organism evidence="12 13">
    <name type="scientific">Astyanax mexicanus</name>
    <name type="common">Blind cave fish</name>
    <name type="synonym">Astyanax fasciatus mexicanus</name>
    <dbReference type="NCBI Taxonomy" id="7994"/>
    <lineage>
        <taxon>Eukaryota</taxon>
        <taxon>Metazoa</taxon>
        <taxon>Chordata</taxon>
        <taxon>Craniata</taxon>
        <taxon>Vertebrata</taxon>
        <taxon>Euteleostomi</taxon>
        <taxon>Actinopterygii</taxon>
        <taxon>Neopterygii</taxon>
        <taxon>Teleostei</taxon>
        <taxon>Ostariophysi</taxon>
        <taxon>Characiformes</taxon>
        <taxon>Characoidei</taxon>
        <taxon>Acestrorhamphidae</taxon>
        <taxon>Acestrorhamphinae</taxon>
        <taxon>Astyanax</taxon>
    </lineage>
</organism>
<evidence type="ECO:0000256" key="5">
    <source>
        <dbReference type="ARBA" id="ARBA00023040"/>
    </source>
</evidence>
<dbReference type="EMBL" id="JAICCE010000009">
    <property type="protein sequence ID" value="KAG9273253.1"/>
    <property type="molecule type" value="Genomic_DNA"/>
</dbReference>
<dbReference type="PANTHER" id="PTHR10489:SF946">
    <property type="entry name" value="LEUKOTRIENE B4 RECEPTOR 1-LIKE"/>
    <property type="match status" value="1"/>
</dbReference>
<evidence type="ECO:0000256" key="7">
    <source>
        <dbReference type="ARBA" id="ARBA00023170"/>
    </source>
</evidence>
<evidence type="ECO:0000313" key="13">
    <source>
        <dbReference type="Proteomes" id="UP000752171"/>
    </source>
</evidence>
<feature type="transmembrane region" description="Helical" evidence="10">
    <location>
        <begin position="32"/>
        <end position="52"/>
    </location>
</feature>
<dbReference type="GO" id="GO:0019722">
    <property type="term" value="P:calcium-mediated signaling"/>
    <property type="evidence" value="ECO:0007669"/>
    <property type="project" value="TreeGrafter"/>
</dbReference>
<keyword evidence="8" id="KW-0325">Glycoprotein</keyword>
<evidence type="ECO:0000256" key="10">
    <source>
        <dbReference type="SAM" id="Phobius"/>
    </source>
</evidence>
<sequence length="320" mass="35865">MDHLNYTFNSTCDPVLVATNRTLGAQQVGPSVLLAVCCLVGLPSNIAVIVTITRQWSSKISFTVKLMLSLAVSDSITLGLVPFGIYSLLCGWTLDLWACRIVTFLTYCAMYAGVLTVTLMAVHHYHTVKSKVANRHQIERLQRSRLRLLLFGLWGLAIVFAVPIFFTRGVQMKRGLPRCQRSIDSVFGKVTILLFEVILGFVLPFSTILTSYCWINKTKLREGRGDVRKRKARMRRLVISIVTAFFLFWTPVHIINLTDVASTLTKTSSPAVYSALKTFRRATGDLSKTLSVINCCVNPFLYAVASGVFTKKKDKQEKKR</sequence>
<accession>A0A8T2LN65</accession>
<feature type="transmembrane region" description="Helical" evidence="10">
    <location>
        <begin position="64"/>
        <end position="89"/>
    </location>
</feature>
<dbReference type="InterPro" id="IPR000276">
    <property type="entry name" value="GPCR_Rhodpsn"/>
</dbReference>
<feature type="transmembrane region" description="Helical" evidence="10">
    <location>
        <begin position="290"/>
        <end position="310"/>
    </location>
</feature>
<comment type="subcellular location">
    <subcellularLocation>
        <location evidence="1">Cell membrane</location>
        <topology evidence="1">Multi-pass membrane protein</topology>
    </subcellularLocation>
</comment>
<evidence type="ECO:0000256" key="4">
    <source>
        <dbReference type="ARBA" id="ARBA00022989"/>
    </source>
</evidence>
<dbReference type="PRINTS" id="PR00237">
    <property type="entry name" value="GPCRRHODOPSN"/>
</dbReference>
<feature type="transmembrane region" description="Helical" evidence="10">
    <location>
        <begin position="186"/>
        <end position="215"/>
    </location>
</feature>
<keyword evidence="5" id="KW-0297">G-protein coupled receptor</keyword>
<dbReference type="Gene3D" id="1.20.1070.10">
    <property type="entry name" value="Rhodopsin 7-helix transmembrane proteins"/>
    <property type="match status" value="1"/>
</dbReference>
<dbReference type="GO" id="GO:0006955">
    <property type="term" value="P:immune response"/>
    <property type="evidence" value="ECO:0007669"/>
    <property type="project" value="TreeGrafter"/>
</dbReference>
<feature type="transmembrane region" description="Helical" evidence="10">
    <location>
        <begin position="101"/>
        <end position="125"/>
    </location>
</feature>
<name>A0A8T2LN65_ASTMX</name>
<dbReference type="InterPro" id="IPR050119">
    <property type="entry name" value="CCR1-9-like"/>
</dbReference>
<evidence type="ECO:0000256" key="3">
    <source>
        <dbReference type="ARBA" id="ARBA00022692"/>
    </source>
</evidence>
<dbReference type="PANTHER" id="PTHR10489">
    <property type="entry name" value="CELL ADHESION MOLECULE"/>
    <property type="match status" value="1"/>
</dbReference>
<dbReference type="SUPFAM" id="SSF81321">
    <property type="entry name" value="Family A G protein-coupled receptor-like"/>
    <property type="match status" value="1"/>
</dbReference>
<dbReference type="Proteomes" id="UP000752171">
    <property type="component" value="Unassembled WGS sequence"/>
</dbReference>
<keyword evidence="2" id="KW-1003">Cell membrane</keyword>
<evidence type="ECO:0000259" key="11">
    <source>
        <dbReference type="PROSITE" id="PS50262"/>
    </source>
</evidence>
<dbReference type="GO" id="GO:0019957">
    <property type="term" value="F:C-C chemokine binding"/>
    <property type="evidence" value="ECO:0007669"/>
    <property type="project" value="TreeGrafter"/>
</dbReference>
<evidence type="ECO:0000256" key="2">
    <source>
        <dbReference type="ARBA" id="ARBA00022475"/>
    </source>
</evidence>
<dbReference type="PROSITE" id="PS50262">
    <property type="entry name" value="G_PROTEIN_RECEP_F1_2"/>
    <property type="match status" value="1"/>
</dbReference>
<protein>
    <submittedName>
        <fullName evidence="12">Leukotriene B4 receptor 1-like</fullName>
    </submittedName>
</protein>
<evidence type="ECO:0000256" key="6">
    <source>
        <dbReference type="ARBA" id="ARBA00023136"/>
    </source>
</evidence>
<keyword evidence="4 10" id="KW-1133">Transmembrane helix</keyword>
<dbReference type="GO" id="GO:0004974">
    <property type="term" value="F:leukotriene receptor activity"/>
    <property type="evidence" value="ECO:0007669"/>
    <property type="project" value="UniProtKB-ARBA"/>
</dbReference>
<dbReference type="Pfam" id="PF00001">
    <property type="entry name" value="7tm_1"/>
    <property type="match status" value="1"/>
</dbReference>
<dbReference type="FunFam" id="1.20.1070.10:FF:000109">
    <property type="entry name" value="Leukotriene B4 receptor"/>
    <property type="match status" value="1"/>
</dbReference>
<evidence type="ECO:0000256" key="8">
    <source>
        <dbReference type="ARBA" id="ARBA00023180"/>
    </source>
</evidence>
<dbReference type="GO" id="GO:0016493">
    <property type="term" value="F:C-C chemokine receptor activity"/>
    <property type="evidence" value="ECO:0007669"/>
    <property type="project" value="TreeGrafter"/>
</dbReference>
<dbReference type="GO" id="GO:0009897">
    <property type="term" value="C:external side of plasma membrane"/>
    <property type="evidence" value="ECO:0007669"/>
    <property type="project" value="TreeGrafter"/>
</dbReference>
<evidence type="ECO:0000256" key="1">
    <source>
        <dbReference type="ARBA" id="ARBA00004651"/>
    </source>
</evidence>
<evidence type="ECO:0000256" key="9">
    <source>
        <dbReference type="ARBA" id="ARBA00023224"/>
    </source>
</evidence>
<dbReference type="OrthoDB" id="5959154at2759"/>
<reference evidence="12 13" key="1">
    <citation type="submission" date="2021-07" db="EMBL/GenBank/DDBJ databases">
        <authorList>
            <person name="Imarazene B."/>
            <person name="Zahm M."/>
            <person name="Klopp C."/>
            <person name="Cabau C."/>
            <person name="Beille S."/>
            <person name="Jouanno E."/>
            <person name="Castinel A."/>
            <person name="Lluch J."/>
            <person name="Gil L."/>
            <person name="Kuchtly C."/>
            <person name="Lopez Roques C."/>
            <person name="Donnadieu C."/>
            <person name="Parrinello H."/>
            <person name="Journot L."/>
            <person name="Du K."/>
            <person name="Schartl M."/>
            <person name="Retaux S."/>
            <person name="Guiguen Y."/>
        </authorList>
    </citation>
    <scope>NUCLEOTIDE SEQUENCE [LARGE SCALE GENOMIC DNA]</scope>
    <source>
        <strain evidence="12">Pach_M1</strain>
        <tissue evidence="12">Testis</tissue>
    </source>
</reference>
<keyword evidence="7 12" id="KW-0675">Receptor</keyword>
<evidence type="ECO:0000313" key="12">
    <source>
        <dbReference type="EMBL" id="KAG9273253.1"/>
    </source>
</evidence>
<keyword evidence="6 10" id="KW-0472">Membrane</keyword>
<dbReference type="GO" id="GO:0060326">
    <property type="term" value="P:cell chemotaxis"/>
    <property type="evidence" value="ECO:0007669"/>
    <property type="project" value="TreeGrafter"/>
</dbReference>